<dbReference type="SUPFAM" id="SSF159888">
    <property type="entry name" value="YdhG-like"/>
    <property type="match status" value="1"/>
</dbReference>
<evidence type="ECO:0000313" key="3">
    <source>
        <dbReference type="Proteomes" id="UP000185003"/>
    </source>
</evidence>
<organism evidence="2 3">
    <name type="scientific">Chitinophaga niabensis</name>
    <dbReference type="NCBI Taxonomy" id="536979"/>
    <lineage>
        <taxon>Bacteria</taxon>
        <taxon>Pseudomonadati</taxon>
        <taxon>Bacteroidota</taxon>
        <taxon>Chitinophagia</taxon>
        <taxon>Chitinophagales</taxon>
        <taxon>Chitinophagaceae</taxon>
        <taxon>Chitinophaga</taxon>
    </lineage>
</organism>
<reference evidence="3" key="1">
    <citation type="submission" date="2016-11" db="EMBL/GenBank/DDBJ databases">
        <authorList>
            <person name="Varghese N."/>
            <person name="Submissions S."/>
        </authorList>
    </citation>
    <scope>NUCLEOTIDE SEQUENCE [LARGE SCALE GENOMIC DNA]</scope>
    <source>
        <strain evidence="3">DSM 24787</strain>
    </source>
</reference>
<dbReference type="Gene3D" id="3.90.1150.200">
    <property type="match status" value="1"/>
</dbReference>
<dbReference type="RefSeq" id="WP_074239377.1">
    <property type="nucleotide sequence ID" value="NZ_FSRA01000001.1"/>
</dbReference>
<protein>
    <submittedName>
        <fullName evidence="2">Uncharacterized conserved protein YdhG, YjbR/CyaY-like superfamily, DUF1801 family</fullName>
    </submittedName>
</protein>
<dbReference type="AlphaFoldDB" id="A0A1N6FNQ9"/>
<dbReference type="STRING" id="536979.SAMN04488055_2323"/>
<keyword evidence="3" id="KW-1185">Reference proteome</keyword>
<dbReference type="EMBL" id="FSRA01000001">
    <property type="protein sequence ID" value="SIN96884.1"/>
    <property type="molecule type" value="Genomic_DNA"/>
</dbReference>
<sequence length="111" mass="12601">MKAKDIDAYIAGFPREVREPLKEIRAAIKMAAPSLEEAIKYDMPTFMLDGKNLFHFAAFKHHISFFGATVENEELAPYKHGKGTLQFPLNKPMPLDLVSRIVTAKINQRNI</sequence>
<proteinExistence type="predicted"/>
<dbReference type="InterPro" id="IPR014922">
    <property type="entry name" value="YdhG-like"/>
</dbReference>
<gene>
    <name evidence="2" type="ORF">SAMN04488055_2323</name>
</gene>
<accession>A0A1N6FNQ9</accession>
<dbReference type="Proteomes" id="UP000185003">
    <property type="component" value="Unassembled WGS sequence"/>
</dbReference>
<feature type="domain" description="YdhG-like" evidence="1">
    <location>
        <begin position="18"/>
        <end position="105"/>
    </location>
</feature>
<evidence type="ECO:0000313" key="2">
    <source>
        <dbReference type="EMBL" id="SIN96884.1"/>
    </source>
</evidence>
<dbReference type="Pfam" id="PF08818">
    <property type="entry name" value="DUF1801"/>
    <property type="match status" value="1"/>
</dbReference>
<dbReference type="OrthoDB" id="115213at2"/>
<name>A0A1N6FNQ9_9BACT</name>
<evidence type="ECO:0000259" key="1">
    <source>
        <dbReference type="Pfam" id="PF08818"/>
    </source>
</evidence>